<feature type="compositionally biased region" description="Basic and acidic residues" evidence="1">
    <location>
        <begin position="373"/>
        <end position="382"/>
    </location>
</feature>
<organism evidence="2 3">
    <name type="scientific">Romanomermis culicivorax</name>
    <name type="common">Nematode worm</name>
    <dbReference type="NCBI Taxonomy" id="13658"/>
    <lineage>
        <taxon>Eukaryota</taxon>
        <taxon>Metazoa</taxon>
        <taxon>Ecdysozoa</taxon>
        <taxon>Nematoda</taxon>
        <taxon>Enoplea</taxon>
        <taxon>Dorylaimia</taxon>
        <taxon>Mermithida</taxon>
        <taxon>Mermithoidea</taxon>
        <taxon>Mermithidae</taxon>
        <taxon>Romanomermis</taxon>
    </lineage>
</organism>
<dbReference type="PANTHER" id="PTHR15109:SF3">
    <property type="entry name" value="PROTEIN FAM193B"/>
    <property type="match status" value="1"/>
</dbReference>
<dbReference type="InterPro" id="IPR029717">
    <property type="entry name" value="FAM193"/>
</dbReference>
<feature type="region of interest" description="Disordered" evidence="1">
    <location>
        <begin position="438"/>
        <end position="464"/>
    </location>
</feature>
<dbReference type="PANTHER" id="PTHR15109">
    <property type="entry name" value="AGAP004327-PA"/>
    <property type="match status" value="1"/>
</dbReference>
<evidence type="ECO:0000313" key="2">
    <source>
        <dbReference type="Proteomes" id="UP000887565"/>
    </source>
</evidence>
<feature type="compositionally biased region" description="Basic residues" evidence="1">
    <location>
        <begin position="438"/>
        <end position="450"/>
    </location>
</feature>
<dbReference type="GO" id="GO:0005634">
    <property type="term" value="C:nucleus"/>
    <property type="evidence" value="ECO:0007669"/>
    <property type="project" value="TreeGrafter"/>
</dbReference>
<reference evidence="3" key="1">
    <citation type="submission" date="2022-11" db="UniProtKB">
        <authorList>
            <consortium name="WormBaseParasite"/>
        </authorList>
    </citation>
    <scope>IDENTIFICATION</scope>
</reference>
<evidence type="ECO:0000256" key="1">
    <source>
        <dbReference type="SAM" id="MobiDB-lite"/>
    </source>
</evidence>
<dbReference type="GO" id="GO:0005737">
    <property type="term" value="C:cytoplasm"/>
    <property type="evidence" value="ECO:0007669"/>
    <property type="project" value="TreeGrafter"/>
</dbReference>
<feature type="region of interest" description="Disordered" evidence="1">
    <location>
        <begin position="373"/>
        <end position="398"/>
    </location>
</feature>
<accession>A0A915KDE5</accession>
<dbReference type="WBParaSite" id="nRc.2.0.1.t36818-RA">
    <property type="protein sequence ID" value="nRc.2.0.1.t36818-RA"/>
    <property type="gene ID" value="nRc.2.0.1.g36818"/>
</dbReference>
<evidence type="ECO:0000313" key="3">
    <source>
        <dbReference type="WBParaSite" id="nRc.2.0.1.t36818-RA"/>
    </source>
</evidence>
<feature type="compositionally biased region" description="Acidic residues" evidence="1">
    <location>
        <begin position="383"/>
        <end position="398"/>
    </location>
</feature>
<dbReference type="Proteomes" id="UP000887565">
    <property type="component" value="Unplaced"/>
</dbReference>
<protein>
    <submittedName>
        <fullName evidence="3">Uncharacterized protein</fullName>
    </submittedName>
</protein>
<sequence>MACNKNSPDSLCDRCRQILKQARRSAAAADKDDNIELCDDCSRLFTDSSPNMHCVEATILVNNGENSCRNCSCRACLEREFLCKNDEQNVNDLQKSWIQLRHNVRQMYRDRLLDNFVTGKGKKIDAPKIKALVYKEYIMEVKVQLLQILLIPRQIDDGEIGGQTTKNETGKTLMSDITPAVAEHFLKCLVKLANEFLDTLEKMLPLLERLNDHLAKFQVNWLTVNYSLLDEVFFKDPLVRITLPSVYRILNFPQIFPVLYTLDEKTPERKFCSELDHVSKLFDRECTDLREEEIDDDRKILMQKLFELDSTIFLFDRQMRDARRQMAKFLDEQTKLYHEKLKEKQKMLKEDLEYFKEKRRLLEEYVSKNKDAVEEEQESKIVDDDDAAADDADVNADTPNEDLEAFAEALRTLLYVKRASLNNVASAAAAATRRLRLRRRQRQHRRRPTKKMVVASAAATGKKL</sequence>
<name>A0A915KDE5_ROMCU</name>
<keyword evidence="2" id="KW-1185">Reference proteome</keyword>
<proteinExistence type="predicted"/>
<dbReference type="AlphaFoldDB" id="A0A915KDE5"/>